<keyword evidence="1" id="KW-0677">Repeat</keyword>
<dbReference type="AlphaFoldDB" id="A0A835HZD1"/>
<feature type="transmembrane region" description="Helical" evidence="2">
    <location>
        <begin position="404"/>
        <end position="424"/>
    </location>
</feature>
<keyword evidence="2" id="KW-0812">Transmembrane</keyword>
<name>A0A835HZD1_9MAGN</name>
<dbReference type="Pfam" id="PF13428">
    <property type="entry name" value="TPR_14"/>
    <property type="match status" value="1"/>
</dbReference>
<proteinExistence type="predicted"/>
<dbReference type="EMBL" id="JADFTS010000005">
    <property type="protein sequence ID" value="KAF9606912.1"/>
    <property type="molecule type" value="Genomic_DNA"/>
</dbReference>
<protein>
    <recommendedName>
        <fullName evidence="5">Pre-mRNA splicing factor</fullName>
    </recommendedName>
</protein>
<dbReference type="GO" id="GO:0071013">
    <property type="term" value="C:catalytic step 2 spliceosome"/>
    <property type="evidence" value="ECO:0007669"/>
    <property type="project" value="TreeGrafter"/>
</dbReference>
<keyword evidence="2" id="KW-0472">Membrane</keyword>
<dbReference type="GO" id="GO:0000244">
    <property type="term" value="P:spliceosomal tri-snRNP complex assembly"/>
    <property type="evidence" value="ECO:0007669"/>
    <property type="project" value="TreeGrafter"/>
</dbReference>
<evidence type="ECO:0008006" key="5">
    <source>
        <dbReference type="Google" id="ProtNLM"/>
    </source>
</evidence>
<dbReference type="SUPFAM" id="SSF48452">
    <property type="entry name" value="TPR-like"/>
    <property type="match status" value="3"/>
</dbReference>
<dbReference type="GO" id="GO:2000636">
    <property type="term" value="P:positive regulation of primary miRNA processing"/>
    <property type="evidence" value="ECO:0007669"/>
    <property type="project" value="TreeGrafter"/>
</dbReference>
<dbReference type="InterPro" id="IPR003107">
    <property type="entry name" value="HAT"/>
</dbReference>
<evidence type="ECO:0000313" key="3">
    <source>
        <dbReference type="EMBL" id="KAF9606912.1"/>
    </source>
</evidence>
<dbReference type="InterPro" id="IPR045075">
    <property type="entry name" value="Syf1-like"/>
</dbReference>
<evidence type="ECO:0000256" key="2">
    <source>
        <dbReference type="SAM" id="Phobius"/>
    </source>
</evidence>
<organism evidence="3 4">
    <name type="scientific">Coptis chinensis</name>
    <dbReference type="NCBI Taxonomy" id="261450"/>
    <lineage>
        <taxon>Eukaryota</taxon>
        <taxon>Viridiplantae</taxon>
        <taxon>Streptophyta</taxon>
        <taxon>Embryophyta</taxon>
        <taxon>Tracheophyta</taxon>
        <taxon>Spermatophyta</taxon>
        <taxon>Magnoliopsida</taxon>
        <taxon>Ranunculales</taxon>
        <taxon>Ranunculaceae</taxon>
        <taxon>Coptidoideae</taxon>
        <taxon>Coptis</taxon>
    </lineage>
</organism>
<comment type="caution">
    <text evidence="3">The sequence shown here is derived from an EMBL/GenBank/DDBJ whole genome shotgun (WGS) entry which is preliminary data.</text>
</comment>
<reference evidence="3 4" key="1">
    <citation type="submission" date="2020-10" db="EMBL/GenBank/DDBJ databases">
        <title>The Coptis chinensis genome and diversification of protoberbering-type alkaloids.</title>
        <authorList>
            <person name="Wang B."/>
            <person name="Shu S."/>
            <person name="Song C."/>
            <person name="Liu Y."/>
        </authorList>
    </citation>
    <scope>NUCLEOTIDE SEQUENCE [LARGE SCALE GENOMIC DNA]</scope>
    <source>
        <strain evidence="3">HL-2020</strain>
        <tissue evidence="3">Leaf</tissue>
    </source>
</reference>
<dbReference type="SMART" id="SM00386">
    <property type="entry name" value="HAT"/>
    <property type="match status" value="7"/>
</dbReference>
<keyword evidence="4" id="KW-1185">Reference proteome</keyword>
<evidence type="ECO:0000313" key="4">
    <source>
        <dbReference type="Proteomes" id="UP000631114"/>
    </source>
</evidence>
<dbReference type="GO" id="GO:0080188">
    <property type="term" value="P:gene silencing by siRNA-directed DNA methylation"/>
    <property type="evidence" value="ECO:0007669"/>
    <property type="project" value="TreeGrafter"/>
</dbReference>
<dbReference type="GO" id="GO:0046540">
    <property type="term" value="C:U4/U6 x U5 tri-snRNP complex"/>
    <property type="evidence" value="ECO:0007669"/>
    <property type="project" value="TreeGrafter"/>
</dbReference>
<dbReference type="OrthoDB" id="440128at2759"/>
<evidence type="ECO:0000256" key="1">
    <source>
        <dbReference type="ARBA" id="ARBA00022737"/>
    </source>
</evidence>
<dbReference type="InterPro" id="IPR011990">
    <property type="entry name" value="TPR-like_helical_dom_sf"/>
</dbReference>
<dbReference type="Gene3D" id="1.25.40.10">
    <property type="entry name" value="Tetratricopeptide repeat domain"/>
    <property type="match status" value="2"/>
</dbReference>
<accession>A0A835HZD1</accession>
<dbReference type="PANTHER" id="PTHR11246:SF1">
    <property type="entry name" value="PRE-MRNA-PROCESSING FACTOR 6"/>
    <property type="match status" value="1"/>
</dbReference>
<dbReference type="Proteomes" id="UP000631114">
    <property type="component" value="Unassembled WGS sequence"/>
</dbReference>
<keyword evidence="2" id="KW-1133">Transmembrane helix</keyword>
<dbReference type="PANTHER" id="PTHR11246">
    <property type="entry name" value="PRE-MRNA SPLICING FACTOR"/>
    <property type="match status" value="1"/>
</dbReference>
<gene>
    <name evidence="3" type="ORF">IFM89_029511</name>
</gene>
<sequence length="433" mass="49168">MASPDEVKAVIARGVKSIPNSVKLWIRAAELEHDKAIKSKVLRKGLEHIPDSLRLWEAIVDLANEEDARLLFHRAVKCCPLHVKLWLALARMETYENAKKVLNKAKEKLPKEPAIWIAAAKLEEANGNTAMVGKIIERGIRRVYKKGVSIETARAIYAHALTIFLTKKSIWLKAALLEKKHGTRESVDAILRKAITSRTCHRRSSEEIWLAAFKLEFENHEPERARMLLVKVQERGGTERVWMKAAIVEGELGNTAEERRLLEEGLQRFPSFFKLWLMLAQLEHRLGHLNEGRQAYESGLKHCPSYCIPLCLALASLEENMNGLGKARAVLTMARKKNPKKSESIELRHANKKEAKALQECPTSGIIWAESIEMAPKRKSSNAYIKCNHDPFVRIGRLILARRLLDRAVCVTSGLCIIILNFSMGMRRSKWMS</sequence>